<comment type="caution">
    <text evidence="9">The sequence shown here is derived from an EMBL/GenBank/DDBJ whole genome shotgun (WGS) entry which is preliminary data.</text>
</comment>
<dbReference type="Proteomes" id="UP000471633">
    <property type="component" value="Unassembled WGS sequence"/>
</dbReference>
<evidence type="ECO:0000256" key="5">
    <source>
        <dbReference type="ARBA" id="ARBA00023136"/>
    </source>
</evidence>
<dbReference type="OrthoDB" id="5574975at2759"/>
<dbReference type="InterPro" id="IPR011989">
    <property type="entry name" value="ARM-like"/>
</dbReference>
<comment type="function">
    <text evidence="6">Scaffold protein component of the PI(3,5)P2 regulatory complex which regulates both the synthesis and turnover of phosphatidylinositol 3,5-bisphosphate (PtdIns(3,5)P2). Pentamerizes into a star-shaped structure and nucleates the assembly of the complex. The pentamer binds a single copy each of PIKFYVE and FIG4 and coordinates both PIKfyve kinase activity and FIG4 phosphatase activity, being required to maintain normal levels of phosphatidylinositol 3-phosphate (PtdIns(3)P) and phosphatidylinositol 5-phosphate (PtdIns(5)P). Plays a role in the biogenesis of endosome carrier vesicles (ECV) / multivesicular bodies (MVB) transport intermediates from early endosomes.</text>
</comment>
<gene>
    <name evidence="9" type="primary">VAC14_1</name>
    <name evidence="9" type="ORF">MS3_00003574</name>
</gene>
<feature type="domain" description="Vacuolar protein 14 C-terminal Fig4-binding" evidence="8">
    <location>
        <begin position="624"/>
        <end position="800"/>
    </location>
</feature>
<sequence length="944" mass="105976">MDRDYAPLSSSCIKNLVDKLFDKRKLASQEIERVVKDYISQDKLSDISRIIGYFSQDFIQSANPHTRKGGLFGLASVAIGLNEDARFFHGPIILPIIRTFHDNDPRVRHYACEALFNVMKITRKETLNYLSDVLDAISRGVSDSDSSVRPSALQCDRLLKEIIMETEVCDLTDIVLLLKERIYTNNPYTRQFIVSWITTLYAIPGLKISVYLPQLLDGLFRILGDPNPDLRRQCEMLLTDLLKEIEANPNEIALDTMINSLIVHCRLSATACALADIALKPSSPRNSQFSNLLNSSIVVDTSAQSISLTQTAQNASDSWSLKSGNICNAPEQLKQRAALKWIKTFVEIDPHHMLPYASGIIGAVLPCFMLCGPSDALQERKVALETAVCINETLLKAVRLFNSCTMNNLDSCESIDHSAMDSHRVSLNSGNQSESLVKFSQAENSTKQFTDSSLNTTTDTLSGGQNNSQILCTDAILEATFQLLNNSSLFTRLAALRWITVLAEVCSSDVFSHVDRLLPEMLKLVSDPADEMVHSTISLIGKLSHHTTVIGNNYHNKESVILPQELVKLLHDPAIVNGQNNSQISDCSMETSSQESLPSSSSAPNTFCLRFLLDLVELFNKDSELLRKRGDMIITDLCQVLGADTVYCTVSTIISYIKPLESAFVLVQALNRILLTQPVLHNFRKQLRCINTKAQCQLFEKLYRAWCYNPVSLLALCMLTENYKHCSRLVKSFGDIVITVETLCDMDQLIQMIESPIFSSLRMHMLDKRFSADLRETLYCLLMCLPQTDAFQTLWRRLQCLPPVEYISDNPVSRISKGPQSTQNIISVYINFNELFDYFHSIQKQSDEYRLMKMINHNRNGAQPQNQNSYTISNENRSNRGSLGNVFNKLAVSDEKPSNNIYPTDIQRKIDSKTTVCSANDYLTASFVNLGINIDYGAPLNIVD</sequence>
<evidence type="ECO:0000256" key="2">
    <source>
        <dbReference type="ARBA" id="ARBA00010225"/>
    </source>
</evidence>
<evidence type="ECO:0000256" key="6">
    <source>
        <dbReference type="ARBA" id="ARBA00045654"/>
    </source>
</evidence>
<evidence type="ECO:0000256" key="7">
    <source>
        <dbReference type="ARBA" id="ARBA00047092"/>
    </source>
</evidence>
<dbReference type="InterPro" id="IPR016024">
    <property type="entry name" value="ARM-type_fold"/>
</dbReference>
<dbReference type="GO" id="GO:0006661">
    <property type="term" value="P:phosphatidylinositol biosynthetic process"/>
    <property type="evidence" value="ECO:0007669"/>
    <property type="project" value="InterPro"/>
</dbReference>
<comment type="similarity">
    <text evidence="2">Belongs to the VAC14 family.</text>
</comment>
<dbReference type="CTD" id="24594321"/>
<evidence type="ECO:0000259" key="8">
    <source>
        <dbReference type="Pfam" id="PF11916"/>
    </source>
</evidence>
<comment type="subcellular location">
    <subcellularLocation>
        <location evidence="1">Endomembrane system</location>
    </subcellularLocation>
</comment>
<dbReference type="GeneID" id="24594321"/>
<dbReference type="AlphaFoldDB" id="A0A922LQ72"/>
<accession>A0A922LQ72</accession>
<dbReference type="InterPro" id="IPR021841">
    <property type="entry name" value="VAC14_Fig4p-bd"/>
</dbReference>
<evidence type="ECO:0000313" key="10">
    <source>
        <dbReference type="Proteomes" id="UP000471633"/>
    </source>
</evidence>
<evidence type="ECO:0000256" key="4">
    <source>
        <dbReference type="ARBA" id="ARBA00022737"/>
    </source>
</evidence>
<dbReference type="Pfam" id="PF12755">
    <property type="entry name" value="Vac14_Fab1_bd"/>
    <property type="match status" value="1"/>
</dbReference>
<dbReference type="GO" id="GO:0070772">
    <property type="term" value="C:PAS complex"/>
    <property type="evidence" value="ECO:0007669"/>
    <property type="project" value="InterPro"/>
</dbReference>
<protein>
    <recommendedName>
        <fullName evidence="3">Protein VAC14 homolog</fullName>
    </recommendedName>
</protein>
<dbReference type="PANTHER" id="PTHR16023">
    <property type="entry name" value="TAX1 BINDING PROTEIN-RELATED"/>
    <property type="match status" value="1"/>
</dbReference>
<dbReference type="PANTHER" id="PTHR16023:SF0">
    <property type="entry name" value="PROTEIN VAC14 HOMOLOG"/>
    <property type="match status" value="1"/>
</dbReference>
<dbReference type="InterPro" id="IPR026825">
    <property type="entry name" value="Vac14"/>
</dbReference>
<proteinExistence type="inferred from homology"/>
<dbReference type="GO" id="GO:0010008">
    <property type="term" value="C:endosome membrane"/>
    <property type="evidence" value="ECO:0007669"/>
    <property type="project" value="TreeGrafter"/>
</dbReference>
<dbReference type="SUPFAM" id="SSF48371">
    <property type="entry name" value="ARM repeat"/>
    <property type="match status" value="1"/>
</dbReference>
<reference evidence="9" key="3">
    <citation type="submission" date="2021-06" db="EMBL/GenBank/DDBJ databases">
        <title>Chromosome-level genome assembly for S. haematobium.</title>
        <authorList>
            <person name="Stroehlein A.J."/>
        </authorList>
    </citation>
    <scope>NUCLEOTIDE SEQUENCE</scope>
</reference>
<dbReference type="RefSeq" id="XP_051071458.1">
    <property type="nucleotide sequence ID" value="XM_051211403.1"/>
</dbReference>
<reference evidence="9" key="1">
    <citation type="journal article" date="2012" name="Nat. Genet.">
        <title>Whole-genome sequence of Schistosoma haematobium.</title>
        <authorList>
            <person name="Young N.D."/>
            <person name="Jex A.R."/>
            <person name="Li B."/>
            <person name="Liu S."/>
            <person name="Yang L."/>
            <person name="Xiong Z."/>
            <person name="Li Y."/>
            <person name="Cantacessi C."/>
            <person name="Hall R.S."/>
            <person name="Xu X."/>
            <person name="Chen F."/>
            <person name="Wu X."/>
            <person name="Zerlotini A."/>
            <person name="Oliveira G."/>
            <person name="Hofmann A."/>
            <person name="Zhang G."/>
            <person name="Fang X."/>
            <person name="Kang Y."/>
            <person name="Campbell B.E."/>
            <person name="Loukas A."/>
            <person name="Ranganathan S."/>
            <person name="Rollinson D."/>
            <person name="Rinaldi G."/>
            <person name="Brindley P.J."/>
            <person name="Yang H."/>
            <person name="Wang J."/>
            <person name="Wang J."/>
            <person name="Gasser R.B."/>
        </authorList>
    </citation>
    <scope>NUCLEOTIDE SEQUENCE</scope>
</reference>
<evidence type="ECO:0000313" key="9">
    <source>
        <dbReference type="EMBL" id="KAH9591195.1"/>
    </source>
</evidence>
<dbReference type="EMBL" id="AMPZ03000002">
    <property type="protein sequence ID" value="KAH9591195.1"/>
    <property type="molecule type" value="Genomic_DNA"/>
</dbReference>
<keyword evidence="4" id="KW-0677">Repeat</keyword>
<evidence type="ECO:0000256" key="3">
    <source>
        <dbReference type="ARBA" id="ARBA00013840"/>
    </source>
</evidence>
<comment type="subunit">
    <text evidence="7">Forms pentamers. Component of the PI(3,5)P2 regulatory complex/PAS complex, at least composed of PIKFYVE, FIG4 and VAC14. VAC14 nucleates the assembly of the complex and serves as a scaffold by pentamerizing into a star-shaped structure, which can bind a single copy each of PIKFYVE and FIG4 and coordinates their activities. Interacts with NOS1.</text>
</comment>
<dbReference type="Gene3D" id="1.25.10.10">
    <property type="entry name" value="Leucine-rich Repeat Variant"/>
    <property type="match status" value="2"/>
</dbReference>
<organism evidence="9 10">
    <name type="scientific">Schistosoma haematobium</name>
    <name type="common">Blood fluke</name>
    <dbReference type="NCBI Taxonomy" id="6185"/>
    <lineage>
        <taxon>Eukaryota</taxon>
        <taxon>Metazoa</taxon>
        <taxon>Spiralia</taxon>
        <taxon>Lophotrochozoa</taxon>
        <taxon>Platyhelminthes</taxon>
        <taxon>Trematoda</taxon>
        <taxon>Digenea</taxon>
        <taxon>Strigeidida</taxon>
        <taxon>Schistosomatoidea</taxon>
        <taxon>Schistosomatidae</taxon>
        <taxon>Schistosoma</taxon>
    </lineage>
</organism>
<evidence type="ECO:0000256" key="1">
    <source>
        <dbReference type="ARBA" id="ARBA00004308"/>
    </source>
</evidence>
<keyword evidence="5" id="KW-0472">Membrane</keyword>
<reference evidence="9" key="2">
    <citation type="journal article" date="2019" name="Gigascience">
        <title>High-quality Schistosoma haematobium genome achieved by single-molecule and long-range sequencing.</title>
        <authorList>
            <person name="Stroehlein A.J."/>
            <person name="Korhonen P.K."/>
            <person name="Chong T.M."/>
            <person name="Lim Y.L."/>
            <person name="Chan K.G."/>
            <person name="Webster B."/>
            <person name="Rollinson D."/>
            <person name="Brindley P.J."/>
            <person name="Gasser R.B."/>
            <person name="Young N.D."/>
        </authorList>
    </citation>
    <scope>NUCLEOTIDE SEQUENCE</scope>
</reference>
<dbReference type="Pfam" id="PF11916">
    <property type="entry name" value="Vac14_Fig4_bd"/>
    <property type="match status" value="1"/>
</dbReference>
<name>A0A922LQ72_SCHHA</name>
<keyword evidence="10" id="KW-1185">Reference proteome</keyword>
<reference evidence="9" key="4">
    <citation type="journal article" date="2022" name="PLoS Pathog.">
        <title>Chromosome-level genome of Schistosoma haematobium underpins genome-wide explorations of molecular variation.</title>
        <authorList>
            <person name="Stroehlein A.J."/>
            <person name="Korhonen P.K."/>
            <person name="Lee V.V."/>
            <person name="Ralph S.A."/>
            <person name="Mentink-Kane M."/>
            <person name="You H."/>
            <person name="McManus D.P."/>
            <person name="Tchuente L.T."/>
            <person name="Stothard J.R."/>
            <person name="Kaur P."/>
            <person name="Dudchenko O."/>
            <person name="Aiden E.L."/>
            <person name="Yang B."/>
            <person name="Yang H."/>
            <person name="Emery A.M."/>
            <person name="Webster B.L."/>
            <person name="Brindley P.J."/>
            <person name="Rollinson D."/>
            <person name="Chang B.C.H."/>
            <person name="Gasser R.B."/>
            <person name="Young N.D."/>
        </authorList>
    </citation>
    <scope>NUCLEOTIDE SEQUENCE</scope>
</reference>